<dbReference type="AlphaFoldDB" id="A0A401H9L2"/>
<organism evidence="1 2">
    <name type="scientific">Aeropyrum pernix</name>
    <dbReference type="NCBI Taxonomy" id="56636"/>
    <lineage>
        <taxon>Archaea</taxon>
        <taxon>Thermoproteota</taxon>
        <taxon>Thermoprotei</taxon>
        <taxon>Desulfurococcales</taxon>
        <taxon>Desulfurococcaceae</taxon>
        <taxon>Aeropyrum</taxon>
    </lineage>
</organism>
<evidence type="ECO:0000313" key="2">
    <source>
        <dbReference type="Proteomes" id="UP000291213"/>
    </source>
</evidence>
<dbReference type="OrthoDB" id="17476at2157"/>
<protein>
    <submittedName>
        <fullName evidence="1">Uncharacterized protein</fullName>
    </submittedName>
</protein>
<dbReference type="RefSeq" id="WP_131160135.1">
    <property type="nucleotide sequence ID" value="NZ_BDMD01000043.1"/>
</dbReference>
<dbReference type="EMBL" id="BDMD01000043">
    <property type="protein sequence ID" value="GBF09131.1"/>
    <property type="molecule type" value="Genomic_DNA"/>
</dbReference>
<gene>
    <name evidence="1" type="ORF">apy_08560</name>
</gene>
<accession>A0A401H9L2</accession>
<reference evidence="1 2" key="1">
    <citation type="submission" date="2017-02" db="EMBL/GenBank/DDBJ databases">
        <title>isolation and characterization of a novel temperate virus Aeropyrum globular virus 1 infecting hyperthermophilic archaeon Aeropyrum.</title>
        <authorList>
            <person name="Yumiya M."/>
            <person name="Yoshida T."/>
            <person name="Sako Y."/>
        </authorList>
    </citation>
    <scope>NUCLEOTIDE SEQUENCE [LARGE SCALE GENOMIC DNA]</scope>
    <source>
        <strain evidence="1 2">YK1-12-2013</strain>
    </source>
</reference>
<proteinExistence type="predicted"/>
<sequence>MASNTLDAGLPRDVLEAVRGSVMLVEGRPVFREGAREQLESLRLRVVYGILGGALGRAVEWVHIFKDELETARRAAGLRGVLLPKELRSFIEDPRGHLAKKLFQYSIDLARGKLSPEEFLAKARSALNTSLATNLRSIYQHWVFLALVAEYGRRGASIAYPDHGFLHIERQGRQRGGSIPANAVIRLPGAREASFYLEAPRPIGWGDSRGLERAWSLYTSLRPDMIIYGGRVLDMVEWADGRPRVKRPSVVVEFKELEDWYERVRYLKGPLVKRFSAEEWYTRWFEGLKTGLADILGIEPGRREERREGVRVREHRLVLLYREVYKPDLLVLVSRAPVPGEVRRELESEGVAVIDGVEIGSREPVGELASELEPYFEKVVDTPLDEVEHRLWLMGVEADRRRLEEALATLALENLPRLASMLESRLDTEARGGEASQEA</sequence>
<name>A0A401H9L2_AERPX</name>
<dbReference type="Proteomes" id="UP000291213">
    <property type="component" value="Unassembled WGS sequence"/>
</dbReference>
<evidence type="ECO:0000313" key="1">
    <source>
        <dbReference type="EMBL" id="GBF09131.1"/>
    </source>
</evidence>
<comment type="caution">
    <text evidence="1">The sequence shown here is derived from an EMBL/GenBank/DDBJ whole genome shotgun (WGS) entry which is preliminary data.</text>
</comment>